<protein>
    <submittedName>
        <fullName evidence="1">2-methylfumaryl-CoA isomerase</fullName>
    </submittedName>
</protein>
<evidence type="ECO:0000313" key="1">
    <source>
        <dbReference type="EMBL" id="SHK07063.1"/>
    </source>
</evidence>
<dbReference type="Gene3D" id="3.40.50.10540">
    <property type="entry name" value="Crotonobetainyl-coa:carnitine coa-transferase, domain 1"/>
    <property type="match status" value="1"/>
</dbReference>
<dbReference type="AlphaFoldDB" id="A0A1M6PGK1"/>
<dbReference type="InterPro" id="IPR050509">
    <property type="entry name" value="CoA-transferase_III"/>
</dbReference>
<dbReference type="STRING" id="198092.SAMN02745194_04105"/>
<dbReference type="EMBL" id="FQZF01000030">
    <property type="protein sequence ID" value="SHK07063.1"/>
    <property type="molecule type" value="Genomic_DNA"/>
</dbReference>
<proteinExistence type="predicted"/>
<accession>A0A1M6PGK1</accession>
<dbReference type="Pfam" id="PF02515">
    <property type="entry name" value="CoA_transf_3"/>
    <property type="match status" value="1"/>
</dbReference>
<dbReference type="Proteomes" id="UP000184387">
    <property type="component" value="Unassembled WGS sequence"/>
</dbReference>
<dbReference type="SUPFAM" id="SSF89796">
    <property type="entry name" value="CoA-transferase family III (CaiB/BaiF)"/>
    <property type="match status" value="1"/>
</dbReference>
<keyword evidence="1" id="KW-0413">Isomerase</keyword>
<gene>
    <name evidence="1" type="ORF">SAMN02745194_04105</name>
</gene>
<dbReference type="InterPro" id="IPR003673">
    <property type="entry name" value="CoA-Trfase_fam_III"/>
</dbReference>
<organism evidence="1 2">
    <name type="scientific">Muricoccus roseus</name>
    <dbReference type="NCBI Taxonomy" id="198092"/>
    <lineage>
        <taxon>Bacteria</taxon>
        <taxon>Pseudomonadati</taxon>
        <taxon>Pseudomonadota</taxon>
        <taxon>Alphaproteobacteria</taxon>
        <taxon>Acetobacterales</taxon>
        <taxon>Roseomonadaceae</taxon>
        <taxon>Muricoccus</taxon>
    </lineage>
</organism>
<reference evidence="1 2" key="1">
    <citation type="submission" date="2016-11" db="EMBL/GenBank/DDBJ databases">
        <authorList>
            <person name="Jaros S."/>
            <person name="Januszkiewicz K."/>
            <person name="Wedrychowicz H."/>
        </authorList>
    </citation>
    <scope>NUCLEOTIDE SEQUENCE [LARGE SCALE GENOMIC DNA]</scope>
    <source>
        <strain evidence="1 2">DSM 14916</strain>
    </source>
</reference>
<dbReference type="InterPro" id="IPR044855">
    <property type="entry name" value="CoA-Trfase_III_dom3_sf"/>
</dbReference>
<dbReference type="OrthoDB" id="7457784at2"/>
<dbReference type="Gene3D" id="3.30.1540.10">
    <property type="entry name" value="formyl-coa transferase, domain 3"/>
    <property type="match status" value="1"/>
</dbReference>
<keyword evidence="2" id="KW-1185">Reference proteome</keyword>
<dbReference type="PANTHER" id="PTHR48228:SF5">
    <property type="entry name" value="ALPHA-METHYLACYL-COA RACEMASE"/>
    <property type="match status" value="1"/>
</dbReference>
<sequence>MTGASGGVLSGLRVVEVSAFIAAPIGGMTLAQLGADVIRIDPIGGNIDYRRWPLSPGGTSLYWTGLNKAKRSVALALNRPEGQEIARALICAGGEEAGILLTNLPASGWMSHAALSAHRPDLIMLRLIGNSDGSGAVDYTVNSATGFPMATGRGEEPVNHVLPAWDIAAGLYLATGLLSAERVRRREGRGQEVVLALSDVAFASVANLGYVADVQVNGAVRPPMGNELYGAFGRDFATKDGRRVMIVAISNRQWRAIGKVTGLAEKLAMIGPMLDVNLDEEGGRFEARHAIAAVLAPWFARHSLAEVARLFEGSGILWGPYQDFGQLVREDPRVSTANSLFAEIEQPGVGRILAPGVPLAFSANPRPAPRPAPRLGEHSDAVLAEVLGLSTAAIGKLHDDGVVAGPDGG</sequence>
<dbReference type="InterPro" id="IPR023606">
    <property type="entry name" value="CoA-Trfase_III_dom_1_sf"/>
</dbReference>
<dbReference type="RefSeq" id="WP_073138204.1">
    <property type="nucleotide sequence ID" value="NZ_FQZF01000030.1"/>
</dbReference>
<dbReference type="GO" id="GO:0016853">
    <property type="term" value="F:isomerase activity"/>
    <property type="evidence" value="ECO:0007669"/>
    <property type="project" value="UniProtKB-KW"/>
</dbReference>
<evidence type="ECO:0000313" key="2">
    <source>
        <dbReference type="Proteomes" id="UP000184387"/>
    </source>
</evidence>
<name>A0A1M6PGK1_9PROT</name>
<dbReference type="PANTHER" id="PTHR48228">
    <property type="entry name" value="SUCCINYL-COA--D-CITRAMALATE COA-TRANSFERASE"/>
    <property type="match status" value="1"/>
</dbReference>